<dbReference type="GO" id="GO:0016887">
    <property type="term" value="F:ATP hydrolysis activity"/>
    <property type="evidence" value="ECO:0007669"/>
    <property type="project" value="InterPro"/>
</dbReference>
<accession>A0A3E1IWX8</accession>
<dbReference type="InterPro" id="IPR003593">
    <property type="entry name" value="AAA+_ATPase"/>
</dbReference>
<dbReference type="EMBL" id="LRTT01000001">
    <property type="protein sequence ID" value="RFD77477.1"/>
    <property type="molecule type" value="Genomic_DNA"/>
</dbReference>
<gene>
    <name evidence="5" type="ORF">AXE73_02445</name>
</gene>
<dbReference type="GO" id="GO:0005524">
    <property type="term" value="F:ATP binding"/>
    <property type="evidence" value="ECO:0007669"/>
    <property type="project" value="UniProtKB-KW"/>
</dbReference>
<evidence type="ECO:0000313" key="5">
    <source>
        <dbReference type="EMBL" id="RFD77477.1"/>
    </source>
</evidence>
<dbReference type="InterPro" id="IPR017871">
    <property type="entry name" value="ABC_transporter-like_CS"/>
</dbReference>
<evidence type="ECO:0000256" key="2">
    <source>
        <dbReference type="ARBA" id="ARBA00022741"/>
    </source>
</evidence>
<dbReference type="SUPFAM" id="SSF52540">
    <property type="entry name" value="P-loop containing nucleoside triphosphate hydrolases"/>
    <property type="match status" value="1"/>
</dbReference>
<name>A0A3E1IWX8_GARVA</name>
<dbReference type="RefSeq" id="WP_116689513.1">
    <property type="nucleotide sequence ID" value="NZ_LRTT01000001.1"/>
</dbReference>
<evidence type="ECO:0000256" key="3">
    <source>
        <dbReference type="ARBA" id="ARBA00022840"/>
    </source>
</evidence>
<dbReference type="AlphaFoldDB" id="A0A3E1IWX8"/>
<keyword evidence="1" id="KW-0813">Transport</keyword>
<dbReference type="PANTHER" id="PTHR42781:SF4">
    <property type="entry name" value="SPERMIDINE_PUTRESCINE IMPORT ATP-BINDING PROTEIN POTA"/>
    <property type="match status" value="1"/>
</dbReference>
<dbReference type="Proteomes" id="UP000258533">
    <property type="component" value="Unassembled WGS sequence"/>
</dbReference>
<organism evidence="5 6">
    <name type="scientific">Gardnerella vaginalis</name>
    <dbReference type="NCBI Taxonomy" id="2702"/>
    <lineage>
        <taxon>Bacteria</taxon>
        <taxon>Bacillati</taxon>
        <taxon>Actinomycetota</taxon>
        <taxon>Actinomycetes</taxon>
        <taxon>Bifidobacteriales</taxon>
        <taxon>Bifidobacteriaceae</taxon>
        <taxon>Gardnerella</taxon>
    </lineage>
</organism>
<dbReference type="PROSITE" id="PS00211">
    <property type="entry name" value="ABC_TRANSPORTER_1"/>
    <property type="match status" value="1"/>
</dbReference>
<evidence type="ECO:0000259" key="4">
    <source>
        <dbReference type="PROSITE" id="PS50893"/>
    </source>
</evidence>
<evidence type="ECO:0000313" key="6">
    <source>
        <dbReference type="Proteomes" id="UP000258533"/>
    </source>
</evidence>
<protein>
    <submittedName>
        <fullName evidence="5">ABC transporter ATP-binding protein</fullName>
    </submittedName>
</protein>
<proteinExistence type="predicted"/>
<dbReference type="InterPro" id="IPR027417">
    <property type="entry name" value="P-loop_NTPase"/>
</dbReference>
<dbReference type="SMART" id="SM00382">
    <property type="entry name" value="AAA"/>
    <property type="match status" value="1"/>
</dbReference>
<reference evidence="5 6" key="1">
    <citation type="submission" date="2016-02" db="EMBL/GenBank/DDBJ databases">
        <title>Gardnerella vaginalis Subgroups Defined by cpn60 Sequencing and Sialidase Activity in Isolates from Canada, Belgium and Kenya.</title>
        <authorList>
            <person name="Schellenberg J."/>
            <person name="Paramel Jayaprakash T."/>
            <person name="Withana Gamage N."/>
            <person name="Patterson M.H."/>
            <person name="Vaneechoutte M."/>
            <person name="Hill J.E."/>
        </authorList>
    </citation>
    <scope>NUCLEOTIDE SEQUENCE [LARGE SCALE GENOMIC DNA]</scope>
    <source>
        <strain evidence="5 6">N144</strain>
    </source>
</reference>
<dbReference type="InterPro" id="IPR050093">
    <property type="entry name" value="ABC_SmlMolc_Importer"/>
</dbReference>
<evidence type="ECO:0000256" key="1">
    <source>
        <dbReference type="ARBA" id="ARBA00022448"/>
    </source>
</evidence>
<keyword evidence="2" id="KW-0547">Nucleotide-binding</keyword>
<dbReference type="PANTHER" id="PTHR42781">
    <property type="entry name" value="SPERMIDINE/PUTRESCINE IMPORT ATP-BINDING PROTEIN POTA"/>
    <property type="match status" value="1"/>
</dbReference>
<sequence>MFNSIFHKRSNVEVSKESTCKSNINDSDYCVSIENLGISFASAKDKNTENDFANNSSFVLKNITMRIKKGEFVSLIGRSGCGKTTLLKIISGLLTPSEGSIHATSRQAIGFQDARLIPWLSVNKNVVFGMEGSKQDLKNIAHLALCQMQLEGYENKWPAQLSGGQQQRVSLARALVRSPELLLLDEPFGALDALTRFDMQDLLNNLQAKYGWTTLMVTHDIAEAVRLSNRILMIKNGKIAKQWNIDREDLDAQNRPVNHSEIEDELREALQ</sequence>
<keyword evidence="3 5" id="KW-0067">ATP-binding</keyword>
<feature type="domain" description="ABC transporter" evidence="4">
    <location>
        <begin position="43"/>
        <end position="261"/>
    </location>
</feature>
<dbReference type="Gene3D" id="3.40.50.300">
    <property type="entry name" value="P-loop containing nucleotide triphosphate hydrolases"/>
    <property type="match status" value="1"/>
</dbReference>
<comment type="caution">
    <text evidence="5">The sequence shown here is derived from an EMBL/GenBank/DDBJ whole genome shotgun (WGS) entry which is preliminary data.</text>
</comment>
<dbReference type="InterPro" id="IPR003439">
    <property type="entry name" value="ABC_transporter-like_ATP-bd"/>
</dbReference>
<dbReference type="CDD" id="cd03293">
    <property type="entry name" value="ABC_NrtD_SsuB_transporters"/>
    <property type="match status" value="1"/>
</dbReference>
<dbReference type="Pfam" id="PF00005">
    <property type="entry name" value="ABC_tran"/>
    <property type="match status" value="1"/>
</dbReference>
<dbReference type="PROSITE" id="PS50893">
    <property type="entry name" value="ABC_TRANSPORTER_2"/>
    <property type="match status" value="1"/>
</dbReference>